<dbReference type="RefSeq" id="WP_270878092.1">
    <property type="nucleotide sequence ID" value="NZ_JAQFVF010000015.1"/>
</dbReference>
<gene>
    <name evidence="12" type="ORF">ACFPOG_24040</name>
</gene>
<dbReference type="PRINTS" id="PR00344">
    <property type="entry name" value="BCTRLSENSOR"/>
</dbReference>
<dbReference type="InterPro" id="IPR010559">
    <property type="entry name" value="Sig_transdc_His_kin_internal"/>
</dbReference>
<feature type="transmembrane region" description="Helical" evidence="10">
    <location>
        <begin position="21"/>
        <end position="44"/>
    </location>
</feature>
<dbReference type="EC" id="2.7.13.3" evidence="3"/>
<dbReference type="Pfam" id="PF02518">
    <property type="entry name" value="HATPase_c"/>
    <property type="match status" value="1"/>
</dbReference>
<dbReference type="Pfam" id="PF06580">
    <property type="entry name" value="His_kinase"/>
    <property type="match status" value="1"/>
</dbReference>
<organism evidence="12 13">
    <name type="scientific">Paenibacillus aestuarii</name>
    <dbReference type="NCBI Taxonomy" id="516965"/>
    <lineage>
        <taxon>Bacteria</taxon>
        <taxon>Bacillati</taxon>
        <taxon>Bacillota</taxon>
        <taxon>Bacilli</taxon>
        <taxon>Bacillales</taxon>
        <taxon>Paenibacillaceae</taxon>
        <taxon>Paenibacillus</taxon>
    </lineage>
</organism>
<sequence>MILVTGKKIFRHLLSPFNRSLRYKLMLIMVVIAVLPLSLVTLFATRTTKQSLSLEVIRSNESRMEWAGKYFNEKYDQLQAIAYSVLLDKNLFPNGSDAISSATVNSENASNSYIDEKLRALYTANNSQIARISLFMKSKQQLFIVDKDAVRATSQLSTPSMDWQKAEMSFESVNMMTNLNRNLFSIVRSMNRFENREILGGVSLDVRWQMMNSVLDMLHSESSSEVYIVDGRGNMMYDPYSGPTPGSINKSILGQIVSAPTSAGYRQLKEGFLFYQPVASDQMWLIKFIPMRYVTQGASSTLTFSFVTAVIFIGFAIAFSVLTAYFTTKPIIRLTKSMKAVEFQNFDVGVNQVRSDEIGTLERRFNSMLLRIKELIQTEYKAKIEKRTAQLKAMQAQINPHFLYNALQAIGGIALERKVPEIYEHVRAISDLFRYTIRMKSDLVTIDNELEHVSNYLHIQKIRFHDTLLIHMDVDDECRSCQIPKFSLQPIVENCFVHGLEGKMGTWSIAIRVQLILDELEISIEDNGIGIAEERLRQISKQLTQESDEQELGDSMGMSNIHSRIKLIFGSDYGLYVTSKQDAGTTVKLVIPSVPKQSEGVGA</sequence>
<dbReference type="InterPro" id="IPR003594">
    <property type="entry name" value="HATPase_dom"/>
</dbReference>
<dbReference type="GO" id="GO:0004673">
    <property type="term" value="F:protein histidine kinase activity"/>
    <property type="evidence" value="ECO:0007669"/>
    <property type="project" value="UniProtKB-EC"/>
</dbReference>
<evidence type="ECO:0000256" key="6">
    <source>
        <dbReference type="ARBA" id="ARBA00022679"/>
    </source>
</evidence>
<comment type="subcellular location">
    <subcellularLocation>
        <location evidence="2">Cell membrane</location>
        <topology evidence="2">Multi-pass membrane protein</topology>
    </subcellularLocation>
</comment>
<evidence type="ECO:0000313" key="13">
    <source>
        <dbReference type="Proteomes" id="UP001596044"/>
    </source>
</evidence>
<evidence type="ECO:0000256" key="3">
    <source>
        <dbReference type="ARBA" id="ARBA00012438"/>
    </source>
</evidence>
<keyword evidence="5" id="KW-0597">Phosphoprotein</keyword>
<feature type="transmembrane region" description="Helical" evidence="10">
    <location>
        <begin position="302"/>
        <end position="326"/>
    </location>
</feature>
<evidence type="ECO:0000256" key="1">
    <source>
        <dbReference type="ARBA" id="ARBA00000085"/>
    </source>
</evidence>
<dbReference type="SUPFAM" id="SSF55874">
    <property type="entry name" value="ATPase domain of HSP90 chaperone/DNA topoisomerase II/histidine kinase"/>
    <property type="match status" value="1"/>
</dbReference>
<evidence type="ECO:0000259" key="11">
    <source>
        <dbReference type="PROSITE" id="PS50885"/>
    </source>
</evidence>
<dbReference type="CDD" id="cd06225">
    <property type="entry name" value="HAMP"/>
    <property type="match status" value="1"/>
</dbReference>
<dbReference type="InterPro" id="IPR036890">
    <property type="entry name" value="HATPase_C_sf"/>
</dbReference>
<evidence type="ECO:0000256" key="8">
    <source>
        <dbReference type="ARBA" id="ARBA00023012"/>
    </source>
</evidence>
<reference evidence="13" key="1">
    <citation type="journal article" date="2019" name="Int. J. Syst. Evol. Microbiol.">
        <title>The Global Catalogue of Microorganisms (GCM) 10K type strain sequencing project: providing services to taxonomists for standard genome sequencing and annotation.</title>
        <authorList>
            <consortium name="The Broad Institute Genomics Platform"/>
            <consortium name="The Broad Institute Genome Sequencing Center for Infectious Disease"/>
            <person name="Wu L."/>
            <person name="Ma J."/>
        </authorList>
    </citation>
    <scope>NUCLEOTIDE SEQUENCE [LARGE SCALE GENOMIC DNA]</scope>
    <source>
        <strain evidence="13">KACC 11904</strain>
    </source>
</reference>
<evidence type="ECO:0000256" key="9">
    <source>
        <dbReference type="ARBA" id="ARBA00023136"/>
    </source>
</evidence>
<dbReference type="InterPro" id="IPR004358">
    <property type="entry name" value="Sig_transdc_His_kin-like_C"/>
</dbReference>
<keyword evidence="13" id="KW-1185">Reference proteome</keyword>
<evidence type="ECO:0000256" key="7">
    <source>
        <dbReference type="ARBA" id="ARBA00022777"/>
    </source>
</evidence>
<comment type="catalytic activity">
    <reaction evidence="1">
        <text>ATP + protein L-histidine = ADP + protein N-phospho-L-histidine.</text>
        <dbReference type="EC" id="2.7.13.3"/>
    </reaction>
</comment>
<keyword evidence="4" id="KW-1003">Cell membrane</keyword>
<evidence type="ECO:0000256" key="2">
    <source>
        <dbReference type="ARBA" id="ARBA00004651"/>
    </source>
</evidence>
<accession>A0ABW0KF45</accession>
<comment type="caution">
    <text evidence="12">The sequence shown here is derived from an EMBL/GenBank/DDBJ whole genome shotgun (WGS) entry which is preliminary data.</text>
</comment>
<protein>
    <recommendedName>
        <fullName evidence="3">histidine kinase</fullName>
        <ecNumber evidence="3">2.7.13.3</ecNumber>
    </recommendedName>
</protein>
<proteinExistence type="predicted"/>
<dbReference type="PANTHER" id="PTHR34220">
    <property type="entry name" value="SENSOR HISTIDINE KINASE YPDA"/>
    <property type="match status" value="1"/>
</dbReference>
<keyword evidence="7 12" id="KW-0418">Kinase</keyword>
<dbReference type="EMBL" id="JBHSMJ010000031">
    <property type="protein sequence ID" value="MFC5451311.1"/>
    <property type="molecule type" value="Genomic_DNA"/>
</dbReference>
<dbReference type="InterPro" id="IPR003660">
    <property type="entry name" value="HAMP_dom"/>
</dbReference>
<dbReference type="Pfam" id="PF00672">
    <property type="entry name" value="HAMP"/>
    <property type="match status" value="1"/>
</dbReference>
<keyword evidence="6 12" id="KW-0808">Transferase</keyword>
<evidence type="ECO:0000256" key="4">
    <source>
        <dbReference type="ARBA" id="ARBA00022475"/>
    </source>
</evidence>
<feature type="domain" description="HAMP" evidence="11">
    <location>
        <begin position="325"/>
        <end position="377"/>
    </location>
</feature>
<evidence type="ECO:0000256" key="10">
    <source>
        <dbReference type="SAM" id="Phobius"/>
    </source>
</evidence>
<dbReference type="SMART" id="SM00304">
    <property type="entry name" value="HAMP"/>
    <property type="match status" value="1"/>
</dbReference>
<evidence type="ECO:0000313" key="12">
    <source>
        <dbReference type="EMBL" id="MFC5451311.1"/>
    </source>
</evidence>
<dbReference type="SUPFAM" id="SSF158472">
    <property type="entry name" value="HAMP domain-like"/>
    <property type="match status" value="1"/>
</dbReference>
<keyword evidence="9 10" id="KW-0472">Membrane</keyword>
<dbReference type="Gene3D" id="3.30.565.10">
    <property type="entry name" value="Histidine kinase-like ATPase, C-terminal domain"/>
    <property type="match status" value="1"/>
</dbReference>
<dbReference type="InterPro" id="IPR050640">
    <property type="entry name" value="Bact_2-comp_sensor_kinase"/>
</dbReference>
<dbReference type="Proteomes" id="UP001596044">
    <property type="component" value="Unassembled WGS sequence"/>
</dbReference>
<dbReference type="PANTHER" id="PTHR34220:SF7">
    <property type="entry name" value="SENSOR HISTIDINE KINASE YPDA"/>
    <property type="match status" value="1"/>
</dbReference>
<keyword evidence="8" id="KW-0902">Two-component regulatory system</keyword>
<keyword evidence="10" id="KW-0812">Transmembrane</keyword>
<dbReference type="PROSITE" id="PS50885">
    <property type="entry name" value="HAMP"/>
    <property type="match status" value="1"/>
</dbReference>
<name>A0ABW0KF45_9BACL</name>
<evidence type="ECO:0000256" key="5">
    <source>
        <dbReference type="ARBA" id="ARBA00022553"/>
    </source>
</evidence>
<keyword evidence="10" id="KW-1133">Transmembrane helix</keyword>
<dbReference type="Gene3D" id="6.10.340.10">
    <property type="match status" value="1"/>
</dbReference>